<proteinExistence type="predicted"/>
<protein>
    <submittedName>
        <fullName evidence="7">SGNH/GDSL hydrolase family protein</fullName>
    </submittedName>
</protein>
<dbReference type="GO" id="GO:0004806">
    <property type="term" value="F:triacylglycerol lipase activity"/>
    <property type="evidence" value="ECO:0007669"/>
    <property type="project" value="TreeGrafter"/>
</dbReference>
<keyword evidence="5" id="KW-0732">Signal</keyword>
<dbReference type="SUPFAM" id="SSF52266">
    <property type="entry name" value="SGNH hydrolase"/>
    <property type="match status" value="1"/>
</dbReference>
<evidence type="ECO:0000256" key="2">
    <source>
        <dbReference type="PIRSR" id="PIRSR637460-2"/>
    </source>
</evidence>
<dbReference type="PANTHER" id="PTHR37981">
    <property type="entry name" value="LIPASE 2"/>
    <property type="match status" value="1"/>
</dbReference>
<feature type="active site" description="Nucleophile" evidence="1">
    <location>
        <position position="52"/>
    </location>
</feature>
<keyword evidence="4" id="KW-0472">Membrane</keyword>
<evidence type="ECO:0000313" key="8">
    <source>
        <dbReference type="Proteomes" id="UP000490386"/>
    </source>
</evidence>
<feature type="compositionally biased region" description="Low complexity" evidence="3">
    <location>
        <begin position="346"/>
        <end position="365"/>
    </location>
</feature>
<keyword evidence="2" id="KW-1015">Disulfide bond</keyword>
<sequence length="412" mass="41222">MTSRSRVRAAAVCLAAAGIVLLVAPGALAAPLGDPTVSGGTQGREYVALGDSYSAGFGLEPFSEEPAAGCFQALANYPHRIAESLGLTLDDRTCSGAVTADIRDVEQVTAAGASAPVQSASLSATTEIVTLSIGGNDLQFSDIAASCIAASSLGPLVADQTTPNCRSKYVVSGGGVEVDTLKDRIDSLVAPALASTFALVTEKAPNAEIVVVGYPAITPDPTNTPVGGCFSPAFTAAGYPENSFPFTDVDTAYLHETEAHLDAAIQTAAEASGATFISTLEATAAHSACTTTDSYMNGITLEPGEGTPTTPGASLKLGALHPNEAGVAYLAETVGAALRTSLEPGTPEATAPTATASATATAQPTAPAPTAPTAPLVIAGVLVLLGAALGTALFVRRRSAAANRTPKHTPEA</sequence>
<feature type="active site" evidence="1">
    <location>
        <position position="321"/>
    </location>
</feature>
<keyword evidence="4" id="KW-0812">Transmembrane</keyword>
<accession>A0A7J5B1Q7</accession>
<dbReference type="Proteomes" id="UP000490386">
    <property type="component" value="Unassembled WGS sequence"/>
</dbReference>
<feature type="disulfide bond" evidence="2">
    <location>
        <begin position="70"/>
        <end position="94"/>
    </location>
</feature>
<evidence type="ECO:0000256" key="1">
    <source>
        <dbReference type="PIRSR" id="PIRSR637460-1"/>
    </source>
</evidence>
<keyword evidence="7" id="KW-0378">Hydrolase</keyword>
<evidence type="ECO:0000256" key="3">
    <source>
        <dbReference type="SAM" id="MobiDB-lite"/>
    </source>
</evidence>
<gene>
    <name evidence="7" type="ORF">F8O03_11500</name>
</gene>
<feature type="domain" description="SGNH hydrolase-type esterase" evidence="6">
    <location>
        <begin position="48"/>
        <end position="327"/>
    </location>
</feature>
<comment type="caution">
    <text evidence="7">The sequence shown here is derived from an EMBL/GenBank/DDBJ whole genome shotgun (WGS) entry which is preliminary data.</text>
</comment>
<reference evidence="7 8" key="1">
    <citation type="submission" date="2019-09" db="EMBL/GenBank/DDBJ databases">
        <title>Phylogeny of genus Pseudoclavibacter and closely related genus.</title>
        <authorList>
            <person name="Li Y."/>
        </authorList>
    </citation>
    <scope>NUCLEOTIDE SEQUENCE [LARGE SCALE GENOMIC DNA]</scope>
    <source>
        <strain evidence="7 8">THG-MD12</strain>
    </source>
</reference>
<dbReference type="AlphaFoldDB" id="A0A7J5B1Q7"/>
<feature type="chain" id="PRO_5029655944" evidence="5">
    <location>
        <begin position="30"/>
        <end position="412"/>
    </location>
</feature>
<evidence type="ECO:0000256" key="5">
    <source>
        <dbReference type="SAM" id="SignalP"/>
    </source>
</evidence>
<keyword evidence="8" id="KW-1185">Reference proteome</keyword>
<feature type="transmembrane region" description="Helical" evidence="4">
    <location>
        <begin position="374"/>
        <end position="395"/>
    </location>
</feature>
<feature type="disulfide bond" evidence="2">
    <location>
        <begin position="229"/>
        <end position="289"/>
    </location>
</feature>
<dbReference type="Gene3D" id="3.40.50.1110">
    <property type="entry name" value="SGNH hydrolase"/>
    <property type="match status" value="1"/>
</dbReference>
<dbReference type="GO" id="GO:0019433">
    <property type="term" value="P:triglyceride catabolic process"/>
    <property type="evidence" value="ECO:0007669"/>
    <property type="project" value="TreeGrafter"/>
</dbReference>
<evidence type="ECO:0000313" key="7">
    <source>
        <dbReference type="EMBL" id="KAB1637810.1"/>
    </source>
</evidence>
<dbReference type="RefSeq" id="WP_151423962.1">
    <property type="nucleotide sequence ID" value="NZ_WBJX01000003.1"/>
</dbReference>
<evidence type="ECO:0000259" key="6">
    <source>
        <dbReference type="Pfam" id="PF13472"/>
    </source>
</evidence>
<feature type="disulfide bond" evidence="2">
    <location>
        <begin position="147"/>
        <end position="165"/>
    </location>
</feature>
<dbReference type="Pfam" id="PF13472">
    <property type="entry name" value="Lipase_GDSL_2"/>
    <property type="match status" value="1"/>
</dbReference>
<dbReference type="InterPro" id="IPR013830">
    <property type="entry name" value="SGNH_hydro"/>
</dbReference>
<dbReference type="CDD" id="cd01823">
    <property type="entry name" value="SEST_like"/>
    <property type="match status" value="1"/>
</dbReference>
<dbReference type="InterPro" id="IPR037460">
    <property type="entry name" value="SEST-like"/>
</dbReference>
<feature type="signal peptide" evidence="5">
    <location>
        <begin position="1"/>
        <end position="29"/>
    </location>
</feature>
<evidence type="ECO:0000256" key="4">
    <source>
        <dbReference type="SAM" id="Phobius"/>
    </source>
</evidence>
<name>A0A7J5B1Q7_9MICO</name>
<dbReference type="OrthoDB" id="5503950at2"/>
<organism evidence="7 8">
    <name type="scientific">Pseudoclavibacter terrae</name>
    <dbReference type="NCBI Taxonomy" id="1530195"/>
    <lineage>
        <taxon>Bacteria</taxon>
        <taxon>Bacillati</taxon>
        <taxon>Actinomycetota</taxon>
        <taxon>Actinomycetes</taxon>
        <taxon>Micrococcales</taxon>
        <taxon>Microbacteriaceae</taxon>
        <taxon>Pseudoclavibacter</taxon>
    </lineage>
</organism>
<feature type="region of interest" description="Disordered" evidence="3">
    <location>
        <begin position="342"/>
        <end position="369"/>
    </location>
</feature>
<dbReference type="EMBL" id="WBJX01000003">
    <property type="protein sequence ID" value="KAB1637810.1"/>
    <property type="molecule type" value="Genomic_DNA"/>
</dbReference>
<dbReference type="PANTHER" id="PTHR37981:SF1">
    <property type="entry name" value="SGNH HYDROLASE-TYPE ESTERASE DOMAIN-CONTAINING PROTEIN"/>
    <property type="match status" value="1"/>
</dbReference>
<dbReference type="InterPro" id="IPR036514">
    <property type="entry name" value="SGNH_hydro_sf"/>
</dbReference>
<keyword evidence="4" id="KW-1133">Transmembrane helix</keyword>